<evidence type="ECO:0000313" key="1">
    <source>
        <dbReference type="EMBL" id="APH13555.1"/>
    </source>
</evidence>
<reference evidence="1 2" key="1">
    <citation type="submission" date="2015-11" db="EMBL/GenBank/DDBJ databases">
        <authorList>
            <person name="Hill K.K."/>
            <person name="Shirey T.B."/>
            <person name="Raphael B."/>
            <person name="Daligault H.E."/>
            <person name="Davenport K.W."/>
            <person name="Bruce D.C."/>
            <person name="Foley B.T."/>
            <person name="Johnson S.L."/>
        </authorList>
    </citation>
    <scope>NUCLEOTIDE SEQUENCE [LARGE SCALE GENOMIC DNA]</scope>
    <source>
        <strain evidence="1 2">CDC_1632</strain>
    </source>
</reference>
<accession>A0A1L3NBS0</accession>
<protein>
    <recommendedName>
        <fullName evidence="3">30S ribosomal protein S23</fullName>
    </recommendedName>
</protein>
<proteinExistence type="predicted"/>
<dbReference type="EMBL" id="CP013243">
    <property type="protein sequence ID" value="APH13555.1"/>
    <property type="molecule type" value="Genomic_DNA"/>
</dbReference>
<name>A0A1L3NBS0_CLOSG</name>
<evidence type="ECO:0000313" key="2">
    <source>
        <dbReference type="Proteomes" id="UP000182204"/>
    </source>
</evidence>
<dbReference type="Proteomes" id="UP000182204">
    <property type="component" value="Chromosome"/>
</dbReference>
<gene>
    <name evidence="1" type="ORF">NPD5_3849</name>
</gene>
<organism evidence="1 2">
    <name type="scientific">Clostridium sporogenes</name>
    <dbReference type="NCBI Taxonomy" id="1509"/>
    <lineage>
        <taxon>Bacteria</taxon>
        <taxon>Bacillati</taxon>
        <taxon>Bacillota</taxon>
        <taxon>Clostridia</taxon>
        <taxon>Eubacteriales</taxon>
        <taxon>Clostridiaceae</taxon>
        <taxon>Clostridium</taxon>
    </lineage>
</organism>
<dbReference type="AlphaFoldDB" id="A0A1L3NBS0"/>
<evidence type="ECO:0008006" key="3">
    <source>
        <dbReference type="Google" id="ProtNLM"/>
    </source>
</evidence>
<sequence>MKKCPVCKTDIKEIEPGVYKCLCGYREIQANKESTVEIRLYNHKTSQVFYKNLTVNEILQIANILKGIKWE</sequence>